<gene>
    <name evidence="2" type="ORF">Bpfe_024623</name>
</gene>
<dbReference type="Gene3D" id="3.30.160.60">
    <property type="entry name" value="Classic Zinc Finger"/>
    <property type="match status" value="1"/>
</dbReference>
<reference evidence="2" key="1">
    <citation type="journal article" date="2023" name="PLoS Negl. Trop. Dis.">
        <title>A genome sequence for Biomphalaria pfeifferi, the major vector snail for the human-infecting parasite Schistosoma mansoni.</title>
        <authorList>
            <person name="Bu L."/>
            <person name="Lu L."/>
            <person name="Laidemitt M.R."/>
            <person name="Zhang S.M."/>
            <person name="Mutuku M."/>
            <person name="Mkoji G."/>
            <person name="Steinauer M."/>
            <person name="Loker E.S."/>
        </authorList>
    </citation>
    <scope>NUCLEOTIDE SEQUENCE</scope>
    <source>
        <strain evidence="2">KasaAsao</strain>
    </source>
</reference>
<organism evidence="2 3">
    <name type="scientific">Biomphalaria pfeifferi</name>
    <name type="common">Bloodfluke planorb</name>
    <name type="synonym">Freshwater snail</name>
    <dbReference type="NCBI Taxonomy" id="112525"/>
    <lineage>
        <taxon>Eukaryota</taxon>
        <taxon>Metazoa</taxon>
        <taxon>Spiralia</taxon>
        <taxon>Lophotrochozoa</taxon>
        <taxon>Mollusca</taxon>
        <taxon>Gastropoda</taxon>
        <taxon>Heterobranchia</taxon>
        <taxon>Euthyneura</taxon>
        <taxon>Panpulmonata</taxon>
        <taxon>Hygrophila</taxon>
        <taxon>Lymnaeoidea</taxon>
        <taxon>Planorbidae</taxon>
        <taxon>Biomphalaria</taxon>
    </lineage>
</organism>
<feature type="domain" description="C2H2-type" evidence="1">
    <location>
        <begin position="146"/>
        <end position="167"/>
    </location>
</feature>
<dbReference type="Proteomes" id="UP001233172">
    <property type="component" value="Unassembled WGS sequence"/>
</dbReference>
<keyword evidence="3" id="KW-1185">Reference proteome</keyword>
<sequence>MDEPCENVLSEVNLKATLAQLDITAQLMEYYLSLRRTLSQHRDEGVIIWCDPRDPVMVARLAETHWKPSVVLKLPDSVGEDHLGFTSKQTALEDDVAGDKNIKEESLKKISSNNEAFVCGVHGCNAMFSSIANYESHYSTNHIFRCSACKRIFVSNFLLDVHIEENHDSYFKALSSRIPMYRCLVENCTQKFQCDADRQSHLVEQHKFPHKFSFHKPIKSKPQQLESKDLTKVDHDILVSSPTESLMETEDISKPEAKKNFSSTTAKSQRVPSAICFGRGSKRAFKNRSKKHQDYQWYHAGKMDVDTTVNIENIDFKDLSDSIPNIA</sequence>
<evidence type="ECO:0000259" key="1">
    <source>
        <dbReference type="PROSITE" id="PS00028"/>
    </source>
</evidence>
<dbReference type="PANTHER" id="PTHR21354">
    <property type="entry name" value="ZINC FINGER PROTEIN 511"/>
    <property type="match status" value="1"/>
</dbReference>
<reference evidence="2" key="2">
    <citation type="submission" date="2023-04" db="EMBL/GenBank/DDBJ databases">
        <authorList>
            <person name="Bu L."/>
            <person name="Lu L."/>
            <person name="Laidemitt M.R."/>
            <person name="Zhang S.M."/>
            <person name="Mutuku M."/>
            <person name="Mkoji G."/>
            <person name="Steinauer M."/>
            <person name="Loker E.S."/>
        </authorList>
    </citation>
    <scope>NUCLEOTIDE SEQUENCE</scope>
    <source>
        <strain evidence="2">KasaAsao</strain>
        <tissue evidence="2">Whole Snail</tissue>
    </source>
</reference>
<name>A0AAD8B224_BIOPF</name>
<dbReference type="InterPro" id="IPR039258">
    <property type="entry name" value="ZNF511"/>
</dbReference>
<accession>A0AAD8B224</accession>
<protein>
    <submittedName>
        <fullName evidence="2">Zinc finger protein 511</fullName>
    </submittedName>
</protein>
<dbReference type="SMART" id="SM00355">
    <property type="entry name" value="ZnF_C2H2"/>
    <property type="match status" value="3"/>
</dbReference>
<dbReference type="AlphaFoldDB" id="A0AAD8B224"/>
<comment type="caution">
    <text evidence="2">The sequence shown here is derived from an EMBL/GenBank/DDBJ whole genome shotgun (WGS) entry which is preliminary data.</text>
</comment>
<dbReference type="PROSITE" id="PS00028">
    <property type="entry name" value="ZINC_FINGER_C2H2_1"/>
    <property type="match status" value="3"/>
</dbReference>
<proteinExistence type="predicted"/>
<dbReference type="EMBL" id="JASAOG010000173">
    <property type="protein sequence ID" value="KAK0045954.1"/>
    <property type="molecule type" value="Genomic_DNA"/>
</dbReference>
<dbReference type="PANTHER" id="PTHR21354:SF0">
    <property type="entry name" value="ZINC FINGER PROTEIN 511"/>
    <property type="match status" value="1"/>
</dbReference>
<evidence type="ECO:0000313" key="2">
    <source>
        <dbReference type="EMBL" id="KAK0045954.1"/>
    </source>
</evidence>
<dbReference type="InterPro" id="IPR013087">
    <property type="entry name" value="Znf_C2H2_type"/>
</dbReference>
<evidence type="ECO:0000313" key="3">
    <source>
        <dbReference type="Proteomes" id="UP001233172"/>
    </source>
</evidence>
<feature type="domain" description="C2H2-type" evidence="1">
    <location>
        <begin position="183"/>
        <end position="206"/>
    </location>
</feature>
<feature type="domain" description="C2H2-type" evidence="1">
    <location>
        <begin position="119"/>
        <end position="142"/>
    </location>
</feature>